<evidence type="ECO:0000256" key="2">
    <source>
        <dbReference type="ARBA" id="ARBA00022771"/>
    </source>
</evidence>
<proteinExistence type="predicted"/>
<feature type="region of interest" description="Disordered" evidence="5">
    <location>
        <begin position="1"/>
        <end position="72"/>
    </location>
</feature>
<dbReference type="PROSITE" id="PS01359">
    <property type="entry name" value="ZF_PHD_1"/>
    <property type="match status" value="1"/>
</dbReference>
<evidence type="ECO:0000256" key="1">
    <source>
        <dbReference type="ARBA" id="ARBA00022723"/>
    </source>
</evidence>
<evidence type="ECO:0000256" key="3">
    <source>
        <dbReference type="ARBA" id="ARBA00022833"/>
    </source>
</evidence>
<keyword evidence="1" id="KW-0479">Metal-binding</keyword>
<dbReference type="EMBL" id="OV696688">
    <property type="protein sequence ID" value="CAH1259161.1"/>
    <property type="molecule type" value="Genomic_DNA"/>
</dbReference>
<feature type="domain" description="CCHC-type" evidence="7">
    <location>
        <begin position="338"/>
        <end position="354"/>
    </location>
</feature>
<sequence length="404" mass="45632">MPYTRAQKQKQEKENTPNKGPTYPAVISDQVKNSDQAKNKQEKSSNRIVLKTKSPPTSKNTRLAKPPRRNPVSQEVAEEEVCVCANDHPEGGQWICCDSCDKWWHSSCAKLSPKVCAFLIENSESYHCAQCITLELDYSICNTKDNRKLQEDKPTSDSYKESDIQGPSEHIVVIDGIPKPEHYKNSGKILAEIARNKPHCAQNINLAYLLPRGGIAVHCKTTKATEELLQPWKDGAFNAKQDKLASHRTNQTYGRRAILKNIAAEVTQEEIEQNVLEQTGIQVKAHRYHYQDTGKPLRVARVDATQGQLNELFVQSLIIRGVKVTVESYRSKKNTPIRCYNCHRLGHIARLCKEEPSCIRCGGAKGHPNPCKPRCINCGGTHSANDPRCKQFLETRRRLEERLN</sequence>
<keyword evidence="9" id="KW-1185">Reference proteome</keyword>
<dbReference type="CDD" id="cd15517">
    <property type="entry name" value="PHD_TCF19_like"/>
    <property type="match status" value="1"/>
</dbReference>
<dbReference type="AlphaFoldDB" id="A0A8K0EM01"/>
<keyword evidence="3" id="KW-0862">Zinc</keyword>
<keyword evidence="2 4" id="KW-0863">Zinc-finger</keyword>
<dbReference type="Gene3D" id="3.30.40.10">
    <property type="entry name" value="Zinc/RING finger domain, C3HC4 (zinc finger)"/>
    <property type="match status" value="1"/>
</dbReference>
<gene>
    <name evidence="8" type="primary">Hypp2182</name>
    <name evidence="8" type="ORF">BLAG_LOCUS16538</name>
</gene>
<dbReference type="InterPro" id="IPR011011">
    <property type="entry name" value="Znf_FYVE_PHD"/>
</dbReference>
<feature type="domain" description="PHD-type" evidence="6">
    <location>
        <begin position="79"/>
        <end position="134"/>
    </location>
</feature>
<dbReference type="SMART" id="SM00249">
    <property type="entry name" value="PHD"/>
    <property type="match status" value="1"/>
</dbReference>
<dbReference type="GO" id="GO:0008270">
    <property type="term" value="F:zinc ion binding"/>
    <property type="evidence" value="ECO:0007669"/>
    <property type="project" value="UniProtKB-KW"/>
</dbReference>
<dbReference type="OrthoDB" id="10035396at2759"/>
<dbReference type="SUPFAM" id="SSF57756">
    <property type="entry name" value="Retrovirus zinc finger-like domains"/>
    <property type="match status" value="1"/>
</dbReference>
<protein>
    <submittedName>
        <fullName evidence="8">Hypp2182 protein</fullName>
    </submittedName>
</protein>
<reference evidence="8" key="1">
    <citation type="submission" date="2022-01" db="EMBL/GenBank/DDBJ databases">
        <authorList>
            <person name="Braso-Vives M."/>
        </authorList>
    </citation>
    <scope>NUCLEOTIDE SEQUENCE</scope>
</reference>
<dbReference type="GO" id="GO:0003676">
    <property type="term" value="F:nucleic acid binding"/>
    <property type="evidence" value="ECO:0007669"/>
    <property type="project" value="InterPro"/>
</dbReference>
<dbReference type="InterPro" id="IPR001878">
    <property type="entry name" value="Znf_CCHC"/>
</dbReference>
<dbReference type="InterPro" id="IPR019786">
    <property type="entry name" value="Zinc_finger_PHD-type_CS"/>
</dbReference>
<name>A0A8K0EM01_BRALA</name>
<dbReference type="InterPro" id="IPR013083">
    <property type="entry name" value="Znf_RING/FYVE/PHD"/>
</dbReference>
<dbReference type="InterPro" id="IPR036875">
    <property type="entry name" value="Znf_CCHC_sf"/>
</dbReference>
<dbReference type="InterPro" id="IPR019787">
    <property type="entry name" value="Znf_PHD-finger"/>
</dbReference>
<evidence type="ECO:0000259" key="7">
    <source>
        <dbReference type="PROSITE" id="PS50158"/>
    </source>
</evidence>
<dbReference type="PROSITE" id="PS50158">
    <property type="entry name" value="ZF_CCHC"/>
    <property type="match status" value="1"/>
</dbReference>
<evidence type="ECO:0000259" key="6">
    <source>
        <dbReference type="PROSITE" id="PS50016"/>
    </source>
</evidence>
<dbReference type="PROSITE" id="PS50016">
    <property type="entry name" value="ZF_PHD_2"/>
    <property type="match status" value="1"/>
</dbReference>
<evidence type="ECO:0000313" key="8">
    <source>
        <dbReference type="EMBL" id="CAH1259161.1"/>
    </source>
</evidence>
<evidence type="ECO:0000256" key="5">
    <source>
        <dbReference type="SAM" id="MobiDB-lite"/>
    </source>
</evidence>
<dbReference type="SUPFAM" id="SSF57903">
    <property type="entry name" value="FYVE/PHD zinc finger"/>
    <property type="match status" value="1"/>
</dbReference>
<accession>A0A8K0EM01</accession>
<organism evidence="8 9">
    <name type="scientific">Branchiostoma lanceolatum</name>
    <name type="common">Common lancelet</name>
    <name type="synonym">Amphioxus lanceolatum</name>
    <dbReference type="NCBI Taxonomy" id="7740"/>
    <lineage>
        <taxon>Eukaryota</taxon>
        <taxon>Metazoa</taxon>
        <taxon>Chordata</taxon>
        <taxon>Cephalochordata</taxon>
        <taxon>Leptocardii</taxon>
        <taxon>Amphioxiformes</taxon>
        <taxon>Branchiostomatidae</taxon>
        <taxon>Branchiostoma</taxon>
    </lineage>
</organism>
<feature type="compositionally biased region" description="Basic and acidic residues" evidence="5">
    <location>
        <begin position="35"/>
        <end position="45"/>
    </location>
</feature>
<evidence type="ECO:0000313" key="9">
    <source>
        <dbReference type="Proteomes" id="UP000838412"/>
    </source>
</evidence>
<dbReference type="InterPro" id="IPR001965">
    <property type="entry name" value="Znf_PHD"/>
</dbReference>
<evidence type="ECO:0000256" key="4">
    <source>
        <dbReference type="PROSITE-ProRule" id="PRU00047"/>
    </source>
</evidence>
<dbReference type="Proteomes" id="UP000838412">
    <property type="component" value="Chromosome 3"/>
</dbReference>
<dbReference type="SMART" id="SM00343">
    <property type="entry name" value="ZnF_C2HC"/>
    <property type="match status" value="2"/>
</dbReference>